<dbReference type="InterPro" id="IPR013014">
    <property type="entry name" value="PTS_EIIC_2"/>
</dbReference>
<evidence type="ECO:0000256" key="2">
    <source>
        <dbReference type="ARBA" id="ARBA00022448"/>
    </source>
</evidence>
<evidence type="ECO:0000313" key="11">
    <source>
        <dbReference type="EMBL" id="BBM36847.1"/>
    </source>
</evidence>
<feature type="transmembrane region" description="Helical" evidence="9">
    <location>
        <begin position="141"/>
        <end position="159"/>
    </location>
</feature>
<evidence type="ECO:0000256" key="3">
    <source>
        <dbReference type="ARBA" id="ARBA00022475"/>
    </source>
</evidence>
<dbReference type="Proteomes" id="UP000321606">
    <property type="component" value="Chromosome"/>
</dbReference>
<dbReference type="RefSeq" id="WP_026738037.1">
    <property type="nucleotide sequence ID" value="NZ_AP019822.1"/>
</dbReference>
<feature type="domain" description="PTS EIIC type-2" evidence="10">
    <location>
        <begin position="4"/>
        <end position="441"/>
    </location>
</feature>
<keyword evidence="3" id="KW-1003">Cell membrane</keyword>
<dbReference type="GO" id="GO:0005886">
    <property type="term" value="C:plasma membrane"/>
    <property type="evidence" value="ECO:0007669"/>
    <property type="project" value="UniProtKB-SubCell"/>
</dbReference>
<evidence type="ECO:0000256" key="7">
    <source>
        <dbReference type="ARBA" id="ARBA00022989"/>
    </source>
</evidence>
<evidence type="ECO:0000256" key="5">
    <source>
        <dbReference type="ARBA" id="ARBA00022683"/>
    </source>
</evidence>
<dbReference type="PIRSF" id="PIRSF006304">
    <property type="entry name" value="GatC"/>
    <property type="match status" value="1"/>
</dbReference>
<protein>
    <submittedName>
        <fullName evidence="11">PTS system galactitol-specific transporter subunit IIC</fullName>
    </submittedName>
</protein>
<dbReference type="PANTHER" id="PTHR37324">
    <property type="entry name" value="PTS SYSTEM GALACTITOL-SPECIFIC EIIC COMPONENT"/>
    <property type="match status" value="1"/>
</dbReference>
<dbReference type="AlphaFoldDB" id="A0A510JCD0"/>
<dbReference type="EMBL" id="AP019822">
    <property type="protein sequence ID" value="BBM36847.1"/>
    <property type="molecule type" value="Genomic_DNA"/>
</dbReference>
<feature type="transmembrane region" description="Helical" evidence="9">
    <location>
        <begin position="87"/>
        <end position="112"/>
    </location>
</feature>
<dbReference type="GO" id="GO:0015577">
    <property type="term" value="F:galactitol transmembrane transporter activity"/>
    <property type="evidence" value="ECO:0007669"/>
    <property type="project" value="InterPro"/>
</dbReference>
<evidence type="ECO:0000256" key="6">
    <source>
        <dbReference type="ARBA" id="ARBA00022692"/>
    </source>
</evidence>
<feature type="transmembrane region" description="Helical" evidence="9">
    <location>
        <begin position="413"/>
        <end position="432"/>
    </location>
</feature>
<keyword evidence="5" id="KW-0598">Phosphotransferase system</keyword>
<feature type="transmembrane region" description="Helical" evidence="9">
    <location>
        <begin position="39"/>
        <end position="67"/>
    </location>
</feature>
<feature type="transmembrane region" description="Helical" evidence="9">
    <location>
        <begin position="303"/>
        <end position="322"/>
    </location>
</feature>
<feature type="transmembrane region" description="Helical" evidence="9">
    <location>
        <begin position="218"/>
        <end position="238"/>
    </location>
</feature>
<accession>A0A510JCD0</accession>
<keyword evidence="6 9" id="KW-0812">Transmembrane</keyword>
<evidence type="ECO:0000259" key="10">
    <source>
        <dbReference type="PROSITE" id="PS51104"/>
    </source>
</evidence>
<keyword evidence="8 9" id="KW-0472">Membrane</keyword>
<dbReference type="PROSITE" id="PS51104">
    <property type="entry name" value="PTS_EIIC_TYPE_2"/>
    <property type="match status" value="1"/>
</dbReference>
<keyword evidence="4" id="KW-0762">Sugar transport</keyword>
<proteinExistence type="predicted"/>
<dbReference type="OrthoDB" id="9787936at2"/>
<evidence type="ECO:0000256" key="1">
    <source>
        <dbReference type="ARBA" id="ARBA00004651"/>
    </source>
</evidence>
<comment type="subcellular location">
    <subcellularLocation>
        <location evidence="1">Cell membrane</location>
        <topology evidence="1">Multi-pass membrane protein</topology>
    </subcellularLocation>
</comment>
<evidence type="ECO:0000256" key="4">
    <source>
        <dbReference type="ARBA" id="ARBA00022597"/>
    </source>
</evidence>
<evidence type="ECO:0000256" key="8">
    <source>
        <dbReference type="ARBA" id="ARBA00023136"/>
    </source>
</evidence>
<keyword evidence="2" id="KW-0813">Transport</keyword>
<dbReference type="KEGG" id="lgo:JCM16774_1793"/>
<keyword evidence="7 9" id="KW-1133">Transmembrane helix</keyword>
<reference evidence="11 12" key="1">
    <citation type="submission" date="2019-07" db="EMBL/GenBank/DDBJ databases">
        <title>Complete Genome Sequence of Leptotrichia goodfellowii Strain JCM 16774.</title>
        <authorList>
            <person name="Watanabe S."/>
            <person name="Cui L."/>
        </authorList>
    </citation>
    <scope>NUCLEOTIDE SEQUENCE [LARGE SCALE GENOMIC DNA]</scope>
    <source>
        <strain evidence="11 12">JCM16774</strain>
    </source>
</reference>
<dbReference type="InterPro" id="IPR004703">
    <property type="entry name" value="PTS_sugar-sp_permease"/>
</dbReference>
<gene>
    <name evidence="11" type="ORF">JCM16774_1793</name>
</gene>
<dbReference type="STRING" id="714315.GCA_000516535_01800"/>
<feature type="transmembrane region" description="Helical" evidence="9">
    <location>
        <begin position="328"/>
        <end position="347"/>
    </location>
</feature>
<feature type="transmembrane region" description="Helical" evidence="9">
    <location>
        <begin position="6"/>
        <end position="27"/>
    </location>
</feature>
<evidence type="ECO:0000313" key="12">
    <source>
        <dbReference type="Proteomes" id="UP000321606"/>
    </source>
</evidence>
<evidence type="ECO:0000256" key="9">
    <source>
        <dbReference type="SAM" id="Phobius"/>
    </source>
</evidence>
<dbReference type="Pfam" id="PF03611">
    <property type="entry name" value="EIIC-GAT"/>
    <property type="match status" value="1"/>
</dbReference>
<dbReference type="PANTHER" id="PTHR37324:SF2">
    <property type="entry name" value="PTS SYSTEM GALACTITOL-SPECIFIC EIIC COMPONENT"/>
    <property type="match status" value="1"/>
</dbReference>
<dbReference type="InterPro" id="IPR013853">
    <property type="entry name" value="EIIC-GAT"/>
</dbReference>
<dbReference type="GO" id="GO:0009401">
    <property type="term" value="P:phosphoenolpyruvate-dependent sugar phosphotransferase system"/>
    <property type="evidence" value="ECO:0007669"/>
    <property type="project" value="UniProtKB-KW"/>
</dbReference>
<organism evidence="11 12">
    <name type="scientific">Pseudoleptotrichia goodfellowii</name>
    <dbReference type="NCBI Taxonomy" id="157692"/>
    <lineage>
        <taxon>Bacteria</taxon>
        <taxon>Fusobacteriati</taxon>
        <taxon>Fusobacteriota</taxon>
        <taxon>Fusobacteriia</taxon>
        <taxon>Fusobacteriales</taxon>
        <taxon>Leptotrichiaceae</taxon>
        <taxon>Pseudoleptotrichia</taxon>
    </lineage>
</organism>
<sequence length="441" mass="47911">MFILQWFINLGATVMIPLLLIIFAILLGTKPTRAVKAGITIGIGFIGLNLVIGLLSESLGTAAQGMIANFGLRLDVIDVGWPATSAIAYSTALGTMAIPIGIVVNMVLLIFGLTKTLDIDLWNFWHGAFIGSIIYATTNSFLLGILTIISYYLFIFWIADYMEPVISEFYGFPNITFPHGTSAPGYIIAKPLNYIFDRIPGFKNWDISPEQIQKKFGLFGDSTVMGLIIGLIMGILAGYDVSKILNLGMQTAAVMMLMPRMVSLLMEGLEPISEAASEFIKKRFPTRDIYLGMDSALSVGHPAVLSSSLILVPITILLAVILPGNRVLPFGDLATIPFIVCLMAAVFKGNIIRTVIGGTMYMGLGLYIATWISPLFTKMAQNANFDFKGNVNISSLADGSLWPTALFVFFAKYAAYIGVIGFGIIMTGLLIYQSKLKKGEN</sequence>
<feature type="transmembrane region" description="Helical" evidence="9">
    <location>
        <begin position="359"/>
        <end position="377"/>
    </location>
</feature>
<name>A0A510JCD0_9FUSO</name>